<evidence type="ECO:0000313" key="2">
    <source>
        <dbReference type="Proteomes" id="UP001054945"/>
    </source>
</evidence>
<protein>
    <submittedName>
        <fullName evidence="1">Uncharacterized protein</fullName>
    </submittedName>
</protein>
<proteinExistence type="predicted"/>
<comment type="caution">
    <text evidence="1">The sequence shown here is derived from an EMBL/GenBank/DDBJ whole genome shotgun (WGS) entry which is preliminary data.</text>
</comment>
<dbReference type="Proteomes" id="UP001054945">
    <property type="component" value="Unassembled WGS sequence"/>
</dbReference>
<gene>
    <name evidence="1" type="ORF">CEXT_262211</name>
</gene>
<name>A0AAV4NJ91_CAEEX</name>
<dbReference type="EMBL" id="BPLR01003372">
    <property type="protein sequence ID" value="GIX83810.1"/>
    <property type="molecule type" value="Genomic_DNA"/>
</dbReference>
<organism evidence="1 2">
    <name type="scientific">Caerostris extrusa</name>
    <name type="common">Bark spider</name>
    <name type="synonym">Caerostris bankana</name>
    <dbReference type="NCBI Taxonomy" id="172846"/>
    <lineage>
        <taxon>Eukaryota</taxon>
        <taxon>Metazoa</taxon>
        <taxon>Ecdysozoa</taxon>
        <taxon>Arthropoda</taxon>
        <taxon>Chelicerata</taxon>
        <taxon>Arachnida</taxon>
        <taxon>Araneae</taxon>
        <taxon>Araneomorphae</taxon>
        <taxon>Entelegynae</taxon>
        <taxon>Araneoidea</taxon>
        <taxon>Araneidae</taxon>
        <taxon>Caerostris</taxon>
    </lineage>
</organism>
<sequence>MPQKKYRFKLGRREGHTFRDRPDGQGGEAYKPKELGSKAVEQSLGKTLVYKDNMNENGHSWFLTWLKKVTFISLYRPMCCIGLPGIGNGGLRAVPKNRAMCRPYGDVWWVE</sequence>
<reference evidence="1 2" key="1">
    <citation type="submission" date="2021-06" db="EMBL/GenBank/DDBJ databases">
        <title>Caerostris extrusa draft genome.</title>
        <authorList>
            <person name="Kono N."/>
            <person name="Arakawa K."/>
        </authorList>
    </citation>
    <scope>NUCLEOTIDE SEQUENCE [LARGE SCALE GENOMIC DNA]</scope>
</reference>
<accession>A0AAV4NJ91</accession>
<dbReference type="AlphaFoldDB" id="A0AAV4NJ91"/>
<evidence type="ECO:0000313" key="1">
    <source>
        <dbReference type="EMBL" id="GIX83810.1"/>
    </source>
</evidence>
<keyword evidence="2" id="KW-1185">Reference proteome</keyword>